<dbReference type="EMBL" id="JAERTY010000016">
    <property type="protein sequence ID" value="MBL1411404.1"/>
    <property type="molecule type" value="Genomic_DNA"/>
</dbReference>
<feature type="transmembrane region" description="Helical" evidence="1">
    <location>
        <begin position="137"/>
        <end position="164"/>
    </location>
</feature>
<name>A0ABS1RA42_9SPHI</name>
<evidence type="ECO:0000256" key="1">
    <source>
        <dbReference type="SAM" id="Phobius"/>
    </source>
</evidence>
<comment type="caution">
    <text evidence="2">The sequence shown here is derived from an EMBL/GenBank/DDBJ whole genome shotgun (WGS) entry which is preliminary data.</text>
</comment>
<dbReference type="InterPro" id="IPR025187">
    <property type="entry name" value="DUF4112"/>
</dbReference>
<keyword evidence="1" id="KW-1133">Transmembrane helix</keyword>
<organism evidence="2 3">
    <name type="scientific">Sphingobacterium faecale</name>
    <dbReference type="NCBI Taxonomy" id="2803775"/>
    <lineage>
        <taxon>Bacteria</taxon>
        <taxon>Pseudomonadati</taxon>
        <taxon>Bacteroidota</taxon>
        <taxon>Sphingobacteriia</taxon>
        <taxon>Sphingobacteriales</taxon>
        <taxon>Sphingobacteriaceae</taxon>
        <taxon>Sphingobacterium</taxon>
    </lineage>
</organism>
<evidence type="ECO:0000313" key="3">
    <source>
        <dbReference type="Proteomes" id="UP000625283"/>
    </source>
</evidence>
<dbReference type="PANTHER" id="PTHR35519:SF2">
    <property type="entry name" value="PH DOMAIN PROTEIN"/>
    <property type="match status" value="1"/>
</dbReference>
<keyword evidence="1" id="KW-0472">Membrane</keyword>
<keyword evidence="1" id="KW-0812">Transmembrane</keyword>
<evidence type="ECO:0000313" key="2">
    <source>
        <dbReference type="EMBL" id="MBL1411404.1"/>
    </source>
</evidence>
<dbReference type="RefSeq" id="WP_202105122.1">
    <property type="nucleotide sequence ID" value="NZ_JAERTY010000016.1"/>
</dbReference>
<feature type="transmembrane region" description="Helical" evidence="1">
    <location>
        <begin position="54"/>
        <end position="75"/>
    </location>
</feature>
<dbReference type="Proteomes" id="UP000625283">
    <property type="component" value="Unassembled WGS sequence"/>
</dbReference>
<feature type="transmembrane region" description="Helical" evidence="1">
    <location>
        <begin position="87"/>
        <end position="107"/>
    </location>
</feature>
<gene>
    <name evidence="2" type="ORF">JKG61_21780</name>
</gene>
<keyword evidence="3" id="KW-1185">Reference proteome</keyword>
<accession>A0ABS1RA42</accession>
<protein>
    <submittedName>
        <fullName evidence="2">DUF4112 domain-containing protein</fullName>
    </submittedName>
</protein>
<dbReference type="Pfam" id="PF13430">
    <property type="entry name" value="DUF4112"/>
    <property type="match status" value="1"/>
</dbReference>
<proteinExistence type="predicted"/>
<reference evidence="2 3" key="1">
    <citation type="submission" date="2021-01" db="EMBL/GenBank/DDBJ databases">
        <title>C459-1 draft genome sequence.</title>
        <authorList>
            <person name="Zhang X.-F."/>
        </authorList>
    </citation>
    <scope>NUCLEOTIDE SEQUENCE [LARGE SCALE GENOMIC DNA]</scope>
    <source>
        <strain evidence="3">C459-1</strain>
    </source>
</reference>
<sequence length="171" mass="19749">MAFLRSNNVETSSNTRLIEKRKKDFIWVERVSYLLDNKFNIGGFRFGLDPLLNLIPYAGQIISFATSILLVLIMLRNGAGSKVAVKMLLNVIYDAFFGSIPFFGQVFDFFHKANQKNIILLREHYFEEKHQGSAKKLLISILIILLVVCIALFYFMWLLSGWFIRLLGTIF</sequence>
<dbReference type="PANTHER" id="PTHR35519">
    <property type="entry name" value="MEMBRANE PROTEINS"/>
    <property type="match status" value="1"/>
</dbReference>